<dbReference type="OrthoDB" id="1055148at2759"/>
<keyword evidence="16" id="KW-1185">Reference proteome</keyword>
<comment type="caution">
    <text evidence="15">The sequence shown here is derived from an EMBL/GenBank/DDBJ whole genome shotgun (WGS) entry which is preliminary data.</text>
</comment>
<keyword evidence="9" id="KW-0492">Microsome</keyword>
<evidence type="ECO:0000256" key="10">
    <source>
        <dbReference type="ARBA" id="ARBA00023002"/>
    </source>
</evidence>
<dbReference type="PANTHER" id="PTHR24300:SF375">
    <property type="entry name" value="CYTOCHROME P450 FAMILY"/>
    <property type="match status" value="1"/>
</dbReference>
<dbReference type="InterPro" id="IPR017972">
    <property type="entry name" value="Cyt_P450_CS"/>
</dbReference>
<dbReference type="PANTHER" id="PTHR24300">
    <property type="entry name" value="CYTOCHROME P450 508A4-RELATED"/>
    <property type="match status" value="1"/>
</dbReference>
<evidence type="ECO:0000256" key="6">
    <source>
        <dbReference type="ARBA" id="ARBA00022617"/>
    </source>
</evidence>
<evidence type="ECO:0008006" key="17">
    <source>
        <dbReference type="Google" id="ProtNLM"/>
    </source>
</evidence>
<dbReference type="GO" id="GO:0016712">
    <property type="term" value="F:oxidoreductase activity, acting on paired donors, with incorporation or reduction of molecular oxygen, reduced flavin or flavoprotein as one donor, and incorporation of one atom of oxygen"/>
    <property type="evidence" value="ECO:0007669"/>
    <property type="project" value="TreeGrafter"/>
</dbReference>
<keyword evidence="11 14" id="KW-0408">Iron</keyword>
<reference evidence="15" key="1">
    <citation type="submission" date="2021-06" db="EMBL/GenBank/DDBJ databases">
        <authorList>
            <person name="Hodson N. C."/>
            <person name="Mongue J. A."/>
            <person name="Jaron S. K."/>
        </authorList>
    </citation>
    <scope>NUCLEOTIDE SEQUENCE</scope>
</reference>
<proteinExistence type="inferred from homology"/>
<accession>A0A8J2JL29</accession>
<evidence type="ECO:0000256" key="1">
    <source>
        <dbReference type="ARBA" id="ARBA00001971"/>
    </source>
</evidence>
<keyword evidence="13" id="KW-0472">Membrane</keyword>
<evidence type="ECO:0000313" key="16">
    <source>
        <dbReference type="Proteomes" id="UP000708208"/>
    </source>
</evidence>
<keyword evidence="6 14" id="KW-0349">Heme</keyword>
<evidence type="ECO:0000313" key="15">
    <source>
        <dbReference type="EMBL" id="CAG7720612.1"/>
    </source>
</evidence>
<dbReference type="Proteomes" id="UP000708208">
    <property type="component" value="Unassembled WGS sequence"/>
</dbReference>
<evidence type="ECO:0000256" key="4">
    <source>
        <dbReference type="ARBA" id="ARBA00004406"/>
    </source>
</evidence>
<dbReference type="GO" id="GO:0005789">
    <property type="term" value="C:endoplasmic reticulum membrane"/>
    <property type="evidence" value="ECO:0007669"/>
    <property type="project" value="UniProtKB-SubCell"/>
</dbReference>
<dbReference type="PROSITE" id="PS00086">
    <property type="entry name" value="CYTOCHROME_P450"/>
    <property type="match status" value="1"/>
</dbReference>
<dbReference type="EMBL" id="CAJVCH010072079">
    <property type="protein sequence ID" value="CAG7720612.1"/>
    <property type="molecule type" value="Genomic_DNA"/>
</dbReference>
<gene>
    <name evidence="15" type="ORF">AFUS01_LOCUS9882</name>
</gene>
<keyword evidence="7 14" id="KW-0479">Metal-binding</keyword>
<comment type="similarity">
    <text evidence="5 14">Belongs to the cytochrome P450 family.</text>
</comment>
<dbReference type="GO" id="GO:0005506">
    <property type="term" value="F:iron ion binding"/>
    <property type="evidence" value="ECO:0007669"/>
    <property type="project" value="InterPro"/>
</dbReference>
<name>A0A8J2JL29_9HEXA</name>
<comment type="cofactor">
    <cofactor evidence="1">
        <name>heme</name>
        <dbReference type="ChEBI" id="CHEBI:30413"/>
    </cofactor>
</comment>
<evidence type="ECO:0000256" key="12">
    <source>
        <dbReference type="ARBA" id="ARBA00023033"/>
    </source>
</evidence>
<sequence>PKFALPLLGHLAIISKEPHKTFLEWKKTYGFMFSVQLGQLRAVVLNDMKLIKEAFTMHETTGRPPQDVFERVCDKKGIGFSSGPAVFEQRKFFLKSVRKFCYEDRSHFESKIQDEISAVLAKFGENTNQPCRMKHTFNIPVLNAAWNFFMGGNVDSSDPQVKCLAKCATDLATIDGIVANLAFFVPVVAKLFPNFAGIEKMYKGGVAFYDFVDQEWKKGCPSRISGQPRNYKEAWMDKIESAPTDSSFHPSKNYFRATMGDILLASMETTAATIDWAVIYLARNPESQKKLQEELDTVVGATGHVALEVRRELPYMEAVIHEVLRISSVGPLGLLHYTTEEWHFKGFTIPAKTCVIGNLYAVHHDPEIWENPNEFRPERFLDESNNLVNTQMIIPFSTGKRNCLGESIARDLLFLFIANIFYKFEVLCTEKLPRLTPVHGVTSTPKPYEVMFRRRQN</sequence>
<keyword evidence="12 14" id="KW-0503">Monooxygenase</keyword>
<organism evidence="15 16">
    <name type="scientific">Allacma fusca</name>
    <dbReference type="NCBI Taxonomy" id="39272"/>
    <lineage>
        <taxon>Eukaryota</taxon>
        <taxon>Metazoa</taxon>
        <taxon>Ecdysozoa</taxon>
        <taxon>Arthropoda</taxon>
        <taxon>Hexapoda</taxon>
        <taxon>Collembola</taxon>
        <taxon>Symphypleona</taxon>
        <taxon>Sminthuridae</taxon>
        <taxon>Allacma</taxon>
    </lineage>
</organism>
<dbReference type="FunFam" id="1.10.630.10:FF:000238">
    <property type="entry name" value="Cytochrome P450 2A6"/>
    <property type="match status" value="1"/>
</dbReference>
<keyword evidence="8" id="KW-0256">Endoplasmic reticulum</keyword>
<dbReference type="InterPro" id="IPR050182">
    <property type="entry name" value="Cytochrome_P450_fam2"/>
</dbReference>
<dbReference type="InterPro" id="IPR001128">
    <property type="entry name" value="Cyt_P450"/>
</dbReference>
<evidence type="ECO:0000256" key="9">
    <source>
        <dbReference type="ARBA" id="ARBA00022848"/>
    </source>
</evidence>
<evidence type="ECO:0000256" key="7">
    <source>
        <dbReference type="ARBA" id="ARBA00022723"/>
    </source>
</evidence>
<dbReference type="Pfam" id="PF00067">
    <property type="entry name" value="p450"/>
    <property type="match status" value="1"/>
</dbReference>
<dbReference type="AlphaFoldDB" id="A0A8J2JL29"/>
<comment type="function">
    <text evidence="2">May be involved in the metabolism of insect hormones and in the breakdown of synthetic insecticides.</text>
</comment>
<evidence type="ECO:0000256" key="2">
    <source>
        <dbReference type="ARBA" id="ARBA00003690"/>
    </source>
</evidence>
<evidence type="ECO:0000256" key="8">
    <source>
        <dbReference type="ARBA" id="ARBA00022824"/>
    </source>
</evidence>
<evidence type="ECO:0000256" key="11">
    <source>
        <dbReference type="ARBA" id="ARBA00023004"/>
    </source>
</evidence>
<evidence type="ECO:0000256" key="14">
    <source>
        <dbReference type="RuleBase" id="RU000461"/>
    </source>
</evidence>
<protein>
    <recommendedName>
        <fullName evidence="17">Cytochrome P450</fullName>
    </recommendedName>
</protein>
<feature type="non-terminal residue" evidence="15">
    <location>
        <position position="1"/>
    </location>
</feature>
<keyword evidence="10 14" id="KW-0560">Oxidoreductase</keyword>
<dbReference type="GO" id="GO:0006805">
    <property type="term" value="P:xenobiotic metabolic process"/>
    <property type="evidence" value="ECO:0007669"/>
    <property type="project" value="TreeGrafter"/>
</dbReference>
<evidence type="ECO:0000256" key="13">
    <source>
        <dbReference type="ARBA" id="ARBA00023136"/>
    </source>
</evidence>
<dbReference type="GO" id="GO:0006082">
    <property type="term" value="P:organic acid metabolic process"/>
    <property type="evidence" value="ECO:0007669"/>
    <property type="project" value="TreeGrafter"/>
</dbReference>
<dbReference type="GO" id="GO:0020037">
    <property type="term" value="F:heme binding"/>
    <property type="evidence" value="ECO:0007669"/>
    <property type="project" value="InterPro"/>
</dbReference>
<evidence type="ECO:0000256" key="3">
    <source>
        <dbReference type="ARBA" id="ARBA00004174"/>
    </source>
</evidence>
<comment type="subcellular location">
    <subcellularLocation>
        <location evidence="4">Endoplasmic reticulum membrane</location>
        <topology evidence="4">Peripheral membrane protein</topology>
    </subcellularLocation>
    <subcellularLocation>
        <location evidence="3">Microsome membrane</location>
        <topology evidence="3">Peripheral membrane protein</topology>
    </subcellularLocation>
</comment>
<evidence type="ECO:0000256" key="5">
    <source>
        <dbReference type="ARBA" id="ARBA00010617"/>
    </source>
</evidence>